<evidence type="ECO:0000256" key="1">
    <source>
        <dbReference type="ARBA" id="ARBA00004382"/>
    </source>
</evidence>
<feature type="domain" description="PpiC" evidence="13">
    <location>
        <begin position="348"/>
        <end position="446"/>
    </location>
</feature>
<keyword evidence="5 12" id="KW-1133">Transmembrane helix</keyword>
<dbReference type="InterPro" id="IPR052029">
    <property type="entry name" value="PpiD_chaperone"/>
</dbReference>
<feature type="transmembrane region" description="Helical" evidence="12">
    <location>
        <begin position="12"/>
        <end position="32"/>
    </location>
</feature>
<comment type="similarity">
    <text evidence="8">Belongs to the PpiD chaperone family.</text>
</comment>
<evidence type="ECO:0000256" key="8">
    <source>
        <dbReference type="ARBA" id="ARBA00038408"/>
    </source>
</evidence>
<dbReference type="SUPFAM" id="SSF54534">
    <property type="entry name" value="FKBP-like"/>
    <property type="match status" value="1"/>
</dbReference>
<evidence type="ECO:0000256" key="4">
    <source>
        <dbReference type="ARBA" id="ARBA00022692"/>
    </source>
</evidence>
<organism evidence="14 15">
    <name type="scientific">Maribellus luteus</name>
    <dbReference type="NCBI Taxonomy" id="2305463"/>
    <lineage>
        <taxon>Bacteria</taxon>
        <taxon>Pseudomonadati</taxon>
        <taxon>Bacteroidota</taxon>
        <taxon>Bacteroidia</taxon>
        <taxon>Marinilabiliales</taxon>
        <taxon>Prolixibacteraceae</taxon>
        <taxon>Maribellus</taxon>
    </lineage>
</organism>
<reference evidence="14 15" key="1">
    <citation type="submission" date="2018-08" db="EMBL/GenBank/DDBJ databases">
        <title>Pallidiluteibacterium maritimus gen. nov., sp. nov., isolated from coastal sediment.</title>
        <authorList>
            <person name="Zhou L.Y."/>
        </authorList>
    </citation>
    <scope>NUCLEOTIDE SEQUENCE [LARGE SCALE GENOMIC DNA]</scope>
    <source>
        <strain evidence="14 15">XSD2</strain>
    </source>
</reference>
<evidence type="ECO:0000256" key="3">
    <source>
        <dbReference type="ARBA" id="ARBA00022519"/>
    </source>
</evidence>
<keyword evidence="7" id="KW-0143">Chaperone</keyword>
<evidence type="ECO:0000313" key="15">
    <source>
        <dbReference type="Proteomes" id="UP000265926"/>
    </source>
</evidence>
<evidence type="ECO:0000256" key="12">
    <source>
        <dbReference type="SAM" id="Phobius"/>
    </source>
</evidence>
<dbReference type="PROSITE" id="PS50198">
    <property type="entry name" value="PPIC_PPIASE_2"/>
    <property type="match status" value="1"/>
</dbReference>
<evidence type="ECO:0000256" key="6">
    <source>
        <dbReference type="ARBA" id="ARBA00023136"/>
    </source>
</evidence>
<dbReference type="RefSeq" id="WP_119436578.1">
    <property type="nucleotide sequence ID" value="NZ_QWGR01000002.1"/>
</dbReference>
<protein>
    <recommendedName>
        <fullName evidence="9">Periplasmic chaperone PpiD</fullName>
    </recommendedName>
    <alternativeName>
        <fullName evidence="10">Periplasmic folding chaperone</fullName>
    </alternativeName>
</protein>
<evidence type="ECO:0000256" key="7">
    <source>
        <dbReference type="ARBA" id="ARBA00023186"/>
    </source>
</evidence>
<gene>
    <name evidence="14" type="ORF">D1614_03870</name>
</gene>
<name>A0A399T0D9_9BACT</name>
<dbReference type="Pfam" id="PF13616">
    <property type="entry name" value="Rotamase_3"/>
    <property type="match status" value="1"/>
</dbReference>
<dbReference type="AlphaFoldDB" id="A0A399T0D9"/>
<dbReference type="EMBL" id="QWGR01000002">
    <property type="protein sequence ID" value="RIJ49890.1"/>
    <property type="molecule type" value="Genomic_DNA"/>
</dbReference>
<keyword evidence="3" id="KW-0997">Cell inner membrane</keyword>
<evidence type="ECO:0000256" key="11">
    <source>
        <dbReference type="PROSITE-ProRule" id="PRU00278"/>
    </source>
</evidence>
<keyword evidence="2" id="KW-1003">Cell membrane</keyword>
<dbReference type="Gene3D" id="3.10.50.40">
    <property type="match status" value="1"/>
</dbReference>
<dbReference type="GO" id="GO:0003755">
    <property type="term" value="F:peptidyl-prolyl cis-trans isomerase activity"/>
    <property type="evidence" value="ECO:0007669"/>
    <property type="project" value="UniProtKB-KW"/>
</dbReference>
<dbReference type="Proteomes" id="UP000265926">
    <property type="component" value="Unassembled WGS sequence"/>
</dbReference>
<sequence length="708" mass="78172">MATLQKIRTKAGLLVAIVIGVSLAAFILGDMLQGGSSMFQRNRLEIGVIDGESVQYPDFQKKVEELGEIFKQNYNTTQLDDNMWAQVREQAWQQQISEIVMGDVFDKLGIETSNEELLDMLTGANIHPIVQQIFRNPETGQFDRGAVVRFLKGMETGAVTQENKAYWLNLENQIVEERAQSKYANMVGKGLYVTKEEAETSAAAATKTVNFDYISVAQSTVADDQVTVTEQDLKEYYAANQDEYKEATSRRIEYITYAVKPSALDYADAEKWINDIKSDFEKTEDNVQFVNANSDVPFQSVWSKKEDLPENIAAWVFDENAEVGSVFGPYADGDAFTLAKLHKSEMMPDSVEARHILLPVNSQVEAMAAQALADSLKTLIESGADFAKLARENSSDQGSAVNGGDLGWFRRNMMVKPFEEAAFNNKKGEVSIVASQFGIHIIQTTERGKLTPQVQVAYLTRNVVPSTKTYQETYALASQFAGENTSREAFDAAVTEQKLAKRVANVGENDRQIAGLENARMLVKAAYEAEANDILKTTQGSPIFELGDNFVIAVLTKVTEEGVAPFDQVRARVELAATKAKKAEYLVEKLKTAMAGKSDLNALAQEMNTEVKNAANINFNSFSIPGVGLEPAVIGTVTNMPVDKLSEPISGNNGVFVVMVTSETENPVSNVEAEQNRLAQTISYRAASQTFETHKEAVEIVDKRSKFY</sequence>
<accession>A0A399T0D9</accession>
<evidence type="ECO:0000256" key="10">
    <source>
        <dbReference type="ARBA" id="ARBA00042775"/>
    </source>
</evidence>
<evidence type="ECO:0000256" key="5">
    <source>
        <dbReference type="ARBA" id="ARBA00022989"/>
    </source>
</evidence>
<dbReference type="OrthoDB" id="9812372at2"/>
<comment type="caution">
    <text evidence="14">The sequence shown here is derived from an EMBL/GenBank/DDBJ whole genome shotgun (WGS) entry which is preliminary data.</text>
</comment>
<evidence type="ECO:0000313" key="14">
    <source>
        <dbReference type="EMBL" id="RIJ49890.1"/>
    </source>
</evidence>
<dbReference type="PANTHER" id="PTHR47529">
    <property type="entry name" value="PEPTIDYL-PROLYL CIS-TRANS ISOMERASE D"/>
    <property type="match status" value="1"/>
</dbReference>
<proteinExistence type="inferred from homology"/>
<dbReference type="InterPro" id="IPR023058">
    <property type="entry name" value="PPIase_PpiC_CS"/>
</dbReference>
<dbReference type="InterPro" id="IPR046357">
    <property type="entry name" value="PPIase_dom_sf"/>
</dbReference>
<dbReference type="SUPFAM" id="SSF109998">
    <property type="entry name" value="Triger factor/SurA peptide-binding domain-like"/>
    <property type="match status" value="1"/>
</dbReference>
<dbReference type="GO" id="GO:0005886">
    <property type="term" value="C:plasma membrane"/>
    <property type="evidence" value="ECO:0007669"/>
    <property type="project" value="UniProtKB-SubCell"/>
</dbReference>
<dbReference type="InterPro" id="IPR000297">
    <property type="entry name" value="PPIase_PpiC"/>
</dbReference>
<keyword evidence="11" id="KW-0697">Rotamase</keyword>
<dbReference type="Pfam" id="PF13623">
    <property type="entry name" value="SurA_N_2"/>
    <property type="match status" value="1"/>
</dbReference>
<keyword evidence="11 14" id="KW-0413">Isomerase</keyword>
<dbReference type="PROSITE" id="PS01096">
    <property type="entry name" value="PPIC_PPIASE_1"/>
    <property type="match status" value="1"/>
</dbReference>
<evidence type="ECO:0000259" key="13">
    <source>
        <dbReference type="PROSITE" id="PS50198"/>
    </source>
</evidence>
<keyword evidence="15" id="KW-1185">Reference proteome</keyword>
<comment type="subcellular location">
    <subcellularLocation>
        <location evidence="1">Cell inner membrane</location>
        <topology evidence="1">Single-pass type II membrane protein</topology>
        <orientation evidence="1">Periplasmic side</orientation>
    </subcellularLocation>
</comment>
<evidence type="ECO:0000256" key="2">
    <source>
        <dbReference type="ARBA" id="ARBA00022475"/>
    </source>
</evidence>
<evidence type="ECO:0000256" key="9">
    <source>
        <dbReference type="ARBA" id="ARBA00040743"/>
    </source>
</evidence>
<dbReference type="PANTHER" id="PTHR47529:SF1">
    <property type="entry name" value="PERIPLASMIC CHAPERONE PPID"/>
    <property type="match status" value="1"/>
</dbReference>
<keyword evidence="4 12" id="KW-0812">Transmembrane</keyword>
<dbReference type="InterPro" id="IPR027304">
    <property type="entry name" value="Trigger_fact/SurA_dom_sf"/>
</dbReference>
<keyword evidence="6 12" id="KW-0472">Membrane</keyword>